<organism evidence="2 3">
    <name type="scientific">Shewanella vesiculosa</name>
    <dbReference type="NCBI Taxonomy" id="518738"/>
    <lineage>
        <taxon>Bacteria</taxon>
        <taxon>Pseudomonadati</taxon>
        <taxon>Pseudomonadota</taxon>
        <taxon>Gammaproteobacteria</taxon>
        <taxon>Alteromonadales</taxon>
        <taxon>Shewanellaceae</taxon>
        <taxon>Shewanella</taxon>
    </lineage>
</organism>
<dbReference type="Proteomes" id="UP001477278">
    <property type="component" value="Unassembled WGS sequence"/>
</dbReference>
<gene>
    <name evidence="2" type="ORF">ABHN84_19960</name>
</gene>
<dbReference type="RefSeq" id="WP_347690962.1">
    <property type="nucleotide sequence ID" value="NZ_JBDPZN010000016.1"/>
</dbReference>
<dbReference type="InterPro" id="IPR006150">
    <property type="entry name" value="Cys_repeat_1"/>
</dbReference>
<dbReference type="Pfam" id="PF13750">
    <property type="entry name" value="Big_3_3"/>
    <property type="match status" value="1"/>
</dbReference>
<evidence type="ECO:0000313" key="3">
    <source>
        <dbReference type="Proteomes" id="UP001477278"/>
    </source>
</evidence>
<keyword evidence="3" id="KW-1185">Reference proteome</keyword>
<accession>A0ABV0FX72</accession>
<dbReference type="InterPro" id="IPR018247">
    <property type="entry name" value="EF_Hand_1_Ca_BS"/>
</dbReference>
<comment type="caution">
    <text evidence="2">The sequence shown here is derived from an EMBL/GenBank/DDBJ whole genome shotgun (WGS) entry which is preliminary data.</text>
</comment>
<reference evidence="2 3" key="1">
    <citation type="submission" date="2024-05" db="EMBL/GenBank/DDBJ databases">
        <title>Genome sequencing of Marine Estuary Bacteria, Shewanella vesiculosa and S. baltica, and Pseudomonas syringae.</title>
        <authorList>
            <person name="Gurung A."/>
            <person name="Maclea K.S."/>
        </authorList>
    </citation>
    <scope>NUCLEOTIDE SEQUENCE [LARGE SCALE GENOMIC DNA]</scope>
    <source>
        <strain evidence="2 3">1A</strain>
    </source>
</reference>
<proteinExistence type="predicted"/>
<dbReference type="EMBL" id="JBDPZN010000016">
    <property type="protein sequence ID" value="MEO3684541.1"/>
    <property type="molecule type" value="Genomic_DNA"/>
</dbReference>
<evidence type="ECO:0000259" key="1">
    <source>
        <dbReference type="Pfam" id="PF13750"/>
    </source>
</evidence>
<name>A0ABV0FX72_9GAMM</name>
<dbReference type="InterPro" id="IPR022038">
    <property type="entry name" value="Ig-like_bact"/>
</dbReference>
<dbReference type="PROSITE" id="PS00018">
    <property type="entry name" value="EF_HAND_1"/>
    <property type="match status" value="1"/>
</dbReference>
<feature type="domain" description="Ig-like" evidence="1">
    <location>
        <begin position="1577"/>
        <end position="1716"/>
    </location>
</feature>
<evidence type="ECO:0000313" key="2">
    <source>
        <dbReference type="EMBL" id="MEO3684541.1"/>
    </source>
</evidence>
<dbReference type="SMART" id="SM00289">
    <property type="entry name" value="WR1"/>
    <property type="match status" value="5"/>
</dbReference>
<protein>
    <submittedName>
        <fullName evidence="2">Ig-like domain-containing protein</fullName>
    </submittedName>
</protein>
<sequence length="2610" mass="282202">MSYASSNTNTLLPEIKALALDKLVLDRKDKPVTVLETPVITDASGKVAQGLTKVKVSLASDAVTSLIILGKSLKPGQSMTIVQDLTATGGVLKIPFYPETSNIAGISHYSLDIPNITAEICPDSYSLNSATNSCQKVNTTSLLYTCPGDNWTYSGDVSKCIKQTEIPKTTCPVGFDTNGDGTCTKTEYEATVAKCYAGFAYSETNERCEKTLVAIADKICSDPSYTYEVATNDCRKTITQSVNYDCFLGFSYNSTLKICERTLSTDATPICTTGYSYSTTNKRCEKTVAQTATKTCTSGFTYSVANNRCEKALTTTADPVCTSGYTYSAANSRCEQTLIQTASKVCASGYTYSSANNRCEKTTTLSATPVCSSGYSYSSANSRCEKTVIQAASKVCTSGYIYSSTNNRCEKTLSQTASKVCTSGYTYSSTNNRCEKILTQTASKVCASGYTYSSANNRCEKTTTLSATPVCSSGYTYSSANARCEKTLIQTASKVCSSGYTYSSINNRCEKTTTLSATPVCSSGYTYSSANARCEKTLTQTASKVCASGYTYSSANNRCEKTTTLPATPVCSSGTYNSATNTCSATVNVAATSQCPSGYSYVSALNSCNKVVTTTPYLSCPSGAAPDWDSDLYLWYCGDTWVTASSSQTCPVGAVTNTKLADGPTRPKVTCRVTQYASPSLACPSGYTISGANCTGQTSSPVSSYSCPSGYSLSGSTCSLLQAQAFSYSCPSGYSLSDSTCSWLQTGSNTLSCPSGYSLSGSTCSLLQIQAFSYSCPSGYSLSGSTCSRLQTASNTLSCPSGYSLSGSTCSLFQMQAFSYSCPSSYSLSGSTCSLLQAQAFSYSCPSGYSLSGSTCSLLQVQAFSYNCPSGYTLSGSTCSQLQNTNNTWSCPGGYTLSGSACSLLQAQAFNYSCPSGYSLSGSTCSKLINTSNSWSCDSGWTLSGSTCHSTDALEFSYTCPIDYVNHNDGSCTQLQNTANTWNCPTNYANSNDGSCSWYQTALNSLSCSDPTYTAYSNDETCKKVLTDTYIYNCTDSSYSLSGSSCSLLLTEQEEWICDDNSFGKISETQCKKETDANLAGSCPIGFVASPDGKSCEYSDTTPLINSCSASFTLKGGECVKDVYFAPICSTSFVDSSCSCDSGMTLNPTTYQCEGIEKKAILVSCPVGYYAQNGQCEYHKTVDVVYDFCPLGMMAQNGVCVLTEEISTTLTCKAPYTLQGSECKYIDTKPTGYVLGVDSVSYDGGINTEISAITLGTKKFDAIVSEISEIAVDDITGCRLVTSEELAKGEIKKGDIPCFVKWTALPEGITGINDKVSGIFQQSGTQSLEYSLFGFNGNAITEFEISKGKIDLTVNEPPKPAIEDVTTRLMSQVSSGFEMYNYSEDSQLSYTTVLVKPRTYIQKVTIDDIGTCYVSVGASSCTIYSSVAFTKDLAHLQFDSNYKIIANSKIGGWDEANLITEDWVIHHDFRGPNIAFTSFNPILANDPVVNSDLGFTVAIAGGQGAVGVSNFRSELVNTDTWWKPSRVELVFTAKEGTQSVSTIMVDGNEITFDIPNSTADSKKITNISVISESFASAYPFEMTSLTPGEYNVQVIAKDTYNNETIETYNNVVVARPIPQIKVMHKGRSIEQLSSAQTVNMLDDLTIVAHNGVVGESKITSIKIDGREVITTNNDTYFKKLTGEGFDLEANSSYVLEVEAEDKEGHVASLSLPFNYLQMTFGINHKPVTVIQKVEDVALTVNRTRGIRCDLYGTKAAAALASNDNNYACYIEWSTLPAGLTPSVATYQSKLSGAVTELGMNTVTYNAYIVNKSGRAAKVGSETVTFEAIEPLPLEIALDDKLKLSEGVYSVSINDTLLGRYRGQSSRAHVDVRLSNEFGDEKLYKHNQLPFGETQTFSAYAERLGDAVLWDKTQYTLKANYRLAPELTAEQKFDLIVTPHPYMQVLMDLDSPQYTSIDTINATISLGLRNNMTGLFEYDQTTMGTGWDVYLAFKKGNTFEPITESTSIDSTGKGLITLDANIIFERNLAIYAIAKAQSPYPDIAIERVSIPRSITVVKGSAVDGKVVSRLVQSRVPANFDIRFDTDSYDDFRVLGDIEWQKQDSSGNWLAEPSFDNKQYISIKSTSPETIKIRALVTNKETLVQTHSDEVTLISYDVPTLKIDGASQAISGQDVLLSALDNGETPPSDAIVEWSLDNGETWEAGGLTYDMVVGESALKIKGRMKYANTSVDIKAGQWSEATKYISVTKPKALIVNVVKPNLVEVGTEIELSLQVANQFAATGVPVLSEWIMPDGSTISNESTIKYLVKEEDLDNSNRLNLKARAWLEGYKDVTLGESNVVMNSFSYSFPTDDQLSLSINNNVKFVPSTGFAVLNIPYINAPGVKFSYDWMFDQEAIEKTSGFGKSMNFRVLKAGVHKITLAFSDNRGNFTYIDGFVDAIEPEPLEFKVTEVFSNRYMRSPLTISLYPSVKTSHPYDFMKEFVWTINGDTGEPSSRAIGVFDDLEPGHYDVELNVTSNFGQQGKHVMSFDVKQNQAPVCEPVVREQYGTHIVDANCKDSDGTISYYRWVVNGTIFSPYGAQVRFSENDFPSATIVIEAVDDAGAKGIGNASF</sequence>